<name>A0A7H0GZH6_9BACT</name>
<dbReference type="Pfam" id="PF00149">
    <property type="entry name" value="Metallophos"/>
    <property type="match status" value="1"/>
</dbReference>
<feature type="domain" description="Calcineurin-like phosphoesterase" evidence="2">
    <location>
        <begin position="46"/>
        <end position="247"/>
    </location>
</feature>
<evidence type="ECO:0000256" key="1">
    <source>
        <dbReference type="SAM" id="MobiDB-lite"/>
    </source>
</evidence>
<accession>A0A7H0GZH6</accession>
<keyword evidence="4" id="KW-1185">Reference proteome</keyword>
<dbReference type="Proteomes" id="UP000516093">
    <property type="component" value="Chromosome"/>
</dbReference>
<evidence type="ECO:0000313" key="4">
    <source>
        <dbReference type="Proteomes" id="UP000516093"/>
    </source>
</evidence>
<dbReference type="AlphaFoldDB" id="A0A7H0GZH6"/>
<dbReference type="KEGG" id="hqi:H9L05_09200"/>
<dbReference type="Gene3D" id="3.60.21.10">
    <property type="match status" value="1"/>
</dbReference>
<dbReference type="GO" id="GO:0016787">
    <property type="term" value="F:hydrolase activity"/>
    <property type="evidence" value="ECO:0007669"/>
    <property type="project" value="InterPro"/>
</dbReference>
<organism evidence="3 4">
    <name type="scientific">Hymenobacter qilianensis</name>
    <dbReference type="NCBI Taxonomy" id="1385715"/>
    <lineage>
        <taxon>Bacteria</taxon>
        <taxon>Pseudomonadati</taxon>
        <taxon>Bacteroidota</taxon>
        <taxon>Cytophagia</taxon>
        <taxon>Cytophagales</taxon>
        <taxon>Hymenobacteraceae</taxon>
        <taxon>Hymenobacter</taxon>
    </lineage>
</organism>
<dbReference type="RefSeq" id="WP_187733901.1">
    <property type="nucleotide sequence ID" value="NZ_CP060784.1"/>
</dbReference>
<gene>
    <name evidence="3" type="ORF">H9L05_09200</name>
</gene>
<sequence length="286" mass="32333">MSSFGLPTTMAQTTQAPHPERPNYNHGGENWKTKTPPHSSTLRYSVFLIGDVGAPELKEPGEPSLNFMRREMLVAGPKSTAIFLGDNIYEYGLPEEGAYDRKVSEQRITAQLDILRDYEGEKYMVPGNHDWKQGNKGSLEQVNRQQRFVEDYMMRDSTAFSYTGDFFIPRDGCPGPFEVRLQDDLVMIAINSQWFLQTKERPYGSNSGCGVANETDFYTQLEDIIQRHKDKNVMVIAHHPLFSDGIHGAFSPLPTIFFRCLLSINTRLYPSPSLARFIHSPASTAA</sequence>
<feature type="compositionally biased region" description="Polar residues" evidence="1">
    <location>
        <begin position="1"/>
        <end position="16"/>
    </location>
</feature>
<protein>
    <submittedName>
        <fullName evidence="3">Metallophosphoesterase</fullName>
    </submittedName>
</protein>
<evidence type="ECO:0000313" key="3">
    <source>
        <dbReference type="EMBL" id="QNP53692.1"/>
    </source>
</evidence>
<reference evidence="3 4" key="1">
    <citation type="submission" date="2020-08" db="EMBL/GenBank/DDBJ databases">
        <title>Genome sequence of Hymenobacter qilianensis JCM 19763T.</title>
        <authorList>
            <person name="Hyun D.-W."/>
            <person name="Bae J.-W."/>
        </authorList>
    </citation>
    <scope>NUCLEOTIDE SEQUENCE [LARGE SCALE GENOMIC DNA]</scope>
    <source>
        <strain evidence="3 4">JCM 19763</strain>
    </source>
</reference>
<feature type="region of interest" description="Disordered" evidence="1">
    <location>
        <begin position="1"/>
        <end position="37"/>
    </location>
</feature>
<dbReference type="SUPFAM" id="SSF56300">
    <property type="entry name" value="Metallo-dependent phosphatases"/>
    <property type="match status" value="1"/>
</dbReference>
<dbReference type="EMBL" id="CP060784">
    <property type="protein sequence ID" value="QNP53692.1"/>
    <property type="molecule type" value="Genomic_DNA"/>
</dbReference>
<dbReference type="InterPro" id="IPR004843">
    <property type="entry name" value="Calcineurin-like_PHP"/>
</dbReference>
<evidence type="ECO:0000259" key="2">
    <source>
        <dbReference type="Pfam" id="PF00149"/>
    </source>
</evidence>
<proteinExistence type="predicted"/>
<dbReference type="InterPro" id="IPR029052">
    <property type="entry name" value="Metallo-depent_PP-like"/>
</dbReference>